<accession>A0ABW3Y1M7</accession>
<dbReference type="PIRSF" id="PIRSF009120">
    <property type="entry name" value="UCP009120_prtse"/>
    <property type="match status" value="1"/>
</dbReference>
<gene>
    <name evidence="1" type="ORF">ACFQ39_09005</name>
</gene>
<comment type="caution">
    <text evidence="1">The sequence shown here is derived from an EMBL/GenBank/DDBJ whole genome shotgun (WGS) entry which is preliminary data.</text>
</comment>
<dbReference type="EMBL" id="JBHTMY010000003">
    <property type="protein sequence ID" value="MFD1315752.1"/>
    <property type="molecule type" value="Genomic_DNA"/>
</dbReference>
<sequence>MTFCVAIKSKAGVVALSDTRISSGLGVSTSKKIQTFQNGKYSFFIMSSGLRSIRDKVIHLFEDELASQKVDKLYQVANLLGKMVKQVRAEDLESLQESKFIFDAHFIIGGQCIKDKRSSIFLIFPEGNWVEASDESPYTVIGNTGFGKSILRRLLHEEITFDLAIKVAFLSFDATFKNASDVDFPLDFALYRNGTFEIQEFRKVEDELKTTSVQWNQMLIDAANDLPDFLHVEEE</sequence>
<evidence type="ECO:0000313" key="2">
    <source>
        <dbReference type="Proteomes" id="UP001597201"/>
    </source>
</evidence>
<dbReference type="Pfam" id="PF00227">
    <property type="entry name" value="Proteasome"/>
    <property type="match status" value="1"/>
</dbReference>
<dbReference type="RefSeq" id="WP_377178225.1">
    <property type="nucleotide sequence ID" value="NZ_JBHTMY010000003.1"/>
</dbReference>
<reference evidence="2" key="1">
    <citation type="journal article" date="2019" name="Int. J. Syst. Evol. Microbiol.">
        <title>The Global Catalogue of Microorganisms (GCM) 10K type strain sequencing project: providing services to taxonomists for standard genome sequencing and annotation.</title>
        <authorList>
            <consortium name="The Broad Institute Genomics Platform"/>
            <consortium name="The Broad Institute Genome Sequencing Center for Infectious Disease"/>
            <person name="Wu L."/>
            <person name="Ma J."/>
        </authorList>
    </citation>
    <scope>NUCLEOTIDE SEQUENCE [LARGE SCALE GENOMIC DNA]</scope>
    <source>
        <strain evidence="2">CCUG 61485</strain>
    </source>
</reference>
<keyword evidence="2" id="KW-1185">Reference proteome</keyword>
<dbReference type="InterPro" id="IPR029055">
    <property type="entry name" value="Ntn_hydrolases_N"/>
</dbReference>
<dbReference type="InterPro" id="IPR001353">
    <property type="entry name" value="Proteasome_sua/b"/>
</dbReference>
<protein>
    <recommendedName>
        <fullName evidence="3">Proteasome-type protease</fullName>
    </recommendedName>
</protein>
<dbReference type="Proteomes" id="UP001597201">
    <property type="component" value="Unassembled WGS sequence"/>
</dbReference>
<dbReference type="Gene3D" id="3.60.20.10">
    <property type="entry name" value="Glutamine Phosphoribosylpyrophosphate, subunit 1, domain 1"/>
    <property type="match status" value="1"/>
</dbReference>
<evidence type="ECO:0000313" key="1">
    <source>
        <dbReference type="EMBL" id="MFD1315752.1"/>
    </source>
</evidence>
<proteinExistence type="predicted"/>
<name>A0ABW3Y1M7_9FLAO</name>
<dbReference type="SUPFAM" id="SSF56235">
    <property type="entry name" value="N-terminal nucleophile aminohydrolases (Ntn hydrolases)"/>
    <property type="match status" value="1"/>
</dbReference>
<dbReference type="InterPro" id="IPR016545">
    <property type="entry name" value="UCP009120_prtse"/>
</dbReference>
<organism evidence="1 2">
    <name type="scientific">Namhaeicola litoreus</name>
    <dbReference type="NCBI Taxonomy" id="1052145"/>
    <lineage>
        <taxon>Bacteria</taxon>
        <taxon>Pseudomonadati</taxon>
        <taxon>Bacteroidota</taxon>
        <taxon>Flavobacteriia</taxon>
        <taxon>Flavobacteriales</taxon>
        <taxon>Flavobacteriaceae</taxon>
        <taxon>Namhaeicola</taxon>
    </lineage>
</organism>
<evidence type="ECO:0008006" key="3">
    <source>
        <dbReference type="Google" id="ProtNLM"/>
    </source>
</evidence>